<proteinExistence type="predicted"/>
<dbReference type="AlphaFoldDB" id="A0A829HTZ1"/>
<name>A0A829HTZ1_9MYCO</name>
<comment type="caution">
    <text evidence="1">The sequence shown here is derived from an EMBL/GenBank/DDBJ whole genome shotgun (WGS) entry which is preliminary data.</text>
</comment>
<evidence type="ECO:0000313" key="2">
    <source>
        <dbReference type="Proteomes" id="UP000014969"/>
    </source>
</evidence>
<protein>
    <submittedName>
        <fullName evidence="1">Uncharacterized protein</fullName>
    </submittedName>
</protein>
<organism evidence="1 2">
    <name type="scientific">Mycobacteroides abscessus subsp. bolletii CRM-0020</name>
    <dbReference type="NCBI Taxonomy" id="1306401"/>
    <lineage>
        <taxon>Bacteria</taxon>
        <taxon>Bacillati</taxon>
        <taxon>Actinomycetota</taxon>
        <taxon>Actinomycetes</taxon>
        <taxon>Mycobacteriales</taxon>
        <taxon>Mycobacteriaceae</taxon>
        <taxon>Mycobacteroides</taxon>
        <taxon>Mycobacteroides abscessus</taxon>
    </lineage>
</organism>
<evidence type="ECO:0000313" key="1">
    <source>
        <dbReference type="EMBL" id="EPQ23377.1"/>
    </source>
</evidence>
<gene>
    <name evidence="1" type="ORF">J108_11685</name>
</gene>
<dbReference type="EMBL" id="ATFQ01000021">
    <property type="protein sequence ID" value="EPQ23377.1"/>
    <property type="molecule type" value="Genomic_DNA"/>
</dbReference>
<dbReference type="Proteomes" id="UP000014969">
    <property type="component" value="Unassembled WGS sequence"/>
</dbReference>
<accession>A0A829HTZ1</accession>
<reference evidence="1 2" key="1">
    <citation type="journal article" date="2013" name="Genome Announc.">
        <title>Genome Sequence of an Epidemic Isolate of Mycobacterium abscessus subsp. bolletii from Rio de Janeiro, Brazil.</title>
        <authorList>
            <person name="Davidson R.M."/>
            <person name="Reynolds P.R."/>
            <person name="Farias-Hesson E."/>
            <person name="Duarte R.S."/>
            <person name="Jackson M."/>
            <person name="Strong M."/>
        </authorList>
    </citation>
    <scope>NUCLEOTIDE SEQUENCE [LARGE SCALE GENOMIC DNA]</scope>
    <source>
        <strain evidence="1 2">CRM-0020</strain>
    </source>
</reference>
<sequence>MYGVGSRSLTLLVCRRSAYDVRVLRSKALTSLRTGIAAFNGLDDDGRVTTVLLSVQHAFEMLLKVILVAKKDKTVFDKRSQQSISLEGAIRRCQQWEGAKLSDAEAGTIRTLDALRDAEQYWHLVVDDGLLYLNIRAAVTLFDDLLGRVFDQRLGELLPARVVPVSSEPPQSLDLLVDREYQRIAELLKPGRRATGEGMARIRSLLATEALADPDAAEISEADVRRVARGIREGKLREQVFPKLSGLTTDIQGAGLTVEVRMVKSDGLPVTYTNDPTVDSSAIRMIDLERKFHLGTYELADAADVSRSKAIALRRHLGLDADDGHYSHAFVFGRSKHLRYSDNAVRAMKKSLEVVDLGRVWDAHRTIAYNQLDNRPVCDQPGCKATS</sequence>